<protein>
    <recommendedName>
        <fullName evidence="3">Zf-CCHC_4 domain-containing protein</fullName>
    </recommendedName>
</protein>
<keyword evidence="2" id="KW-1185">Reference proteome</keyword>
<dbReference type="InParanoid" id="A0A1Q3CAW3"/>
<accession>A0A1Q3CAW3</accession>
<gene>
    <name evidence="1" type="ORF">CFOL_v3_20850</name>
</gene>
<dbReference type="EMBL" id="BDDD01001612">
    <property type="protein sequence ID" value="GAV77379.1"/>
    <property type="molecule type" value="Genomic_DNA"/>
</dbReference>
<name>A0A1Q3CAW3_CEPFO</name>
<dbReference type="OrthoDB" id="1939300at2759"/>
<dbReference type="AlphaFoldDB" id="A0A1Q3CAW3"/>
<sequence length="114" mass="13104">MHMDTATKNRQIINFARVCVEIEATSKFLGFIWARRANGVVVDVKVEYSWKPTVCDHCMVFYHSNRACLIQAYNEQVSAKMRENGKNYSNVSEAEGWVTRRSKGKEKVHLVPPP</sequence>
<evidence type="ECO:0000313" key="2">
    <source>
        <dbReference type="Proteomes" id="UP000187406"/>
    </source>
</evidence>
<comment type="caution">
    <text evidence="1">The sequence shown here is derived from an EMBL/GenBank/DDBJ whole genome shotgun (WGS) entry which is preliminary data.</text>
</comment>
<dbReference type="PANTHER" id="PTHR31286:SF165">
    <property type="entry name" value="DUF4283 DOMAIN-CONTAINING PROTEIN"/>
    <property type="match status" value="1"/>
</dbReference>
<evidence type="ECO:0000313" key="1">
    <source>
        <dbReference type="EMBL" id="GAV77379.1"/>
    </source>
</evidence>
<proteinExistence type="predicted"/>
<dbReference type="PANTHER" id="PTHR31286">
    <property type="entry name" value="GLYCINE-RICH CELL WALL STRUCTURAL PROTEIN 1.8-LIKE"/>
    <property type="match status" value="1"/>
</dbReference>
<evidence type="ECO:0008006" key="3">
    <source>
        <dbReference type="Google" id="ProtNLM"/>
    </source>
</evidence>
<dbReference type="InterPro" id="IPR040256">
    <property type="entry name" value="At4g02000-like"/>
</dbReference>
<dbReference type="Proteomes" id="UP000187406">
    <property type="component" value="Unassembled WGS sequence"/>
</dbReference>
<reference evidence="2" key="1">
    <citation type="submission" date="2016-04" db="EMBL/GenBank/DDBJ databases">
        <title>Cephalotus genome sequencing.</title>
        <authorList>
            <person name="Fukushima K."/>
            <person name="Hasebe M."/>
            <person name="Fang X."/>
        </authorList>
    </citation>
    <scope>NUCLEOTIDE SEQUENCE [LARGE SCALE GENOMIC DNA]</scope>
    <source>
        <strain evidence="2">cv. St1</strain>
    </source>
</reference>
<organism evidence="1 2">
    <name type="scientific">Cephalotus follicularis</name>
    <name type="common">Albany pitcher plant</name>
    <dbReference type="NCBI Taxonomy" id="3775"/>
    <lineage>
        <taxon>Eukaryota</taxon>
        <taxon>Viridiplantae</taxon>
        <taxon>Streptophyta</taxon>
        <taxon>Embryophyta</taxon>
        <taxon>Tracheophyta</taxon>
        <taxon>Spermatophyta</taxon>
        <taxon>Magnoliopsida</taxon>
        <taxon>eudicotyledons</taxon>
        <taxon>Gunneridae</taxon>
        <taxon>Pentapetalae</taxon>
        <taxon>rosids</taxon>
        <taxon>fabids</taxon>
        <taxon>Oxalidales</taxon>
        <taxon>Cephalotaceae</taxon>
        <taxon>Cephalotus</taxon>
    </lineage>
</organism>